<accession>A0A2Z5JA91</accession>
<dbReference type="Pfam" id="PF19054">
    <property type="entry name" value="DUF5753"/>
    <property type="match status" value="1"/>
</dbReference>
<dbReference type="InterPro" id="IPR010982">
    <property type="entry name" value="Lambda_DNA-bd_dom_sf"/>
</dbReference>
<gene>
    <name evidence="2" type="ORF">C5746_10285</name>
</gene>
<reference evidence="2 3" key="1">
    <citation type="journal article" date="2018" name="Front. Microbiol.">
        <title>Genome Sequencing of Streptomyces atratus SCSIOZH16 and Activation Production of Nocardamine via Metabolic Engineering.</title>
        <authorList>
            <person name="Li Y."/>
            <person name="Zhang C."/>
            <person name="Liu C."/>
            <person name="Ju J."/>
            <person name="Ma J."/>
        </authorList>
    </citation>
    <scope>NUCLEOTIDE SEQUENCE [LARGE SCALE GENOMIC DNA]</scope>
    <source>
        <strain evidence="2 3">SCSIO_ZH16</strain>
    </source>
</reference>
<dbReference type="SMART" id="SM00530">
    <property type="entry name" value="HTH_XRE"/>
    <property type="match status" value="1"/>
</dbReference>
<dbReference type="Proteomes" id="UP000252698">
    <property type="component" value="Chromosome"/>
</dbReference>
<organism evidence="2 3">
    <name type="scientific">Streptomyces atratus</name>
    <dbReference type="NCBI Taxonomy" id="1893"/>
    <lineage>
        <taxon>Bacteria</taxon>
        <taxon>Bacillati</taxon>
        <taxon>Actinomycetota</taxon>
        <taxon>Actinomycetes</taxon>
        <taxon>Kitasatosporales</taxon>
        <taxon>Streptomycetaceae</taxon>
        <taxon>Streptomyces</taxon>
    </lineage>
</organism>
<dbReference type="EMBL" id="CP027306">
    <property type="protein sequence ID" value="AXE77247.1"/>
    <property type="molecule type" value="Genomic_DNA"/>
</dbReference>
<protein>
    <submittedName>
        <fullName evidence="2">Transcriptional regulator</fullName>
    </submittedName>
</protein>
<proteinExistence type="predicted"/>
<evidence type="ECO:0000313" key="3">
    <source>
        <dbReference type="Proteomes" id="UP000252698"/>
    </source>
</evidence>
<dbReference type="PROSITE" id="PS50943">
    <property type="entry name" value="HTH_CROC1"/>
    <property type="match status" value="1"/>
</dbReference>
<dbReference type="InterPro" id="IPR001387">
    <property type="entry name" value="Cro/C1-type_HTH"/>
</dbReference>
<dbReference type="GeneID" id="95518875"/>
<evidence type="ECO:0000259" key="1">
    <source>
        <dbReference type="PROSITE" id="PS50943"/>
    </source>
</evidence>
<feature type="domain" description="HTH cro/C1-type" evidence="1">
    <location>
        <begin position="27"/>
        <end position="67"/>
    </location>
</feature>
<evidence type="ECO:0000313" key="2">
    <source>
        <dbReference type="EMBL" id="AXE77247.1"/>
    </source>
</evidence>
<dbReference type="SUPFAM" id="SSF47413">
    <property type="entry name" value="lambda repressor-like DNA-binding domains"/>
    <property type="match status" value="1"/>
</dbReference>
<dbReference type="KEGG" id="sata:C5746_10285"/>
<sequence>MELDGAIGGDDDSEEAADLFRVIGSQLRLLRERAGLTQREVGDRLGYSEDLIRSLERGRRTPQSKFLDAADDLLEAGGLLRAAKEDVARAKARARVRHPAWFKDYAKLEADAVELSYYSNHTLPGLFQTEAHARALYAMRKPLLDDELIEQRVAARLTRQAVLTNRPAPMVICVIEETVLRRPIGEWDVHKEQLDELIRLGRLRNVELQVMPLDCSEHAGLGGPFILLTPTRKPQVGYLEVQNISRLITDPEEVRILAARYGRIRSQALTPRKSSALIERLLKDQ</sequence>
<dbReference type="GO" id="GO:0003677">
    <property type="term" value="F:DNA binding"/>
    <property type="evidence" value="ECO:0007669"/>
    <property type="project" value="InterPro"/>
</dbReference>
<dbReference type="InterPro" id="IPR043917">
    <property type="entry name" value="DUF5753"/>
</dbReference>
<dbReference type="Pfam" id="PF13560">
    <property type="entry name" value="HTH_31"/>
    <property type="match status" value="1"/>
</dbReference>
<name>A0A2Z5JA91_STRAR</name>
<dbReference type="RefSeq" id="WP_114243882.1">
    <property type="nucleotide sequence ID" value="NZ_CP027306.1"/>
</dbReference>
<dbReference type="Gene3D" id="1.10.260.40">
    <property type="entry name" value="lambda repressor-like DNA-binding domains"/>
    <property type="match status" value="1"/>
</dbReference>
<dbReference type="CDD" id="cd00093">
    <property type="entry name" value="HTH_XRE"/>
    <property type="match status" value="1"/>
</dbReference>
<dbReference type="AlphaFoldDB" id="A0A2Z5JA91"/>